<proteinExistence type="predicted"/>
<reference evidence="2 3" key="1">
    <citation type="submission" date="2018-08" db="EMBL/GenBank/DDBJ databases">
        <title>Genomic investigation of the strawberry pathogen Phytophthora fragariae indicates pathogenicity is determined by transcriptional variation in three key races.</title>
        <authorList>
            <person name="Adams T.M."/>
            <person name="Armitage A.D."/>
            <person name="Sobczyk M.K."/>
            <person name="Bates H.J."/>
            <person name="Dunwell J.M."/>
            <person name="Nellist C.F."/>
            <person name="Harrison R.J."/>
        </authorList>
    </citation>
    <scope>NUCLEOTIDE SEQUENCE [LARGE SCALE GENOMIC DNA]</scope>
    <source>
        <strain evidence="2 3">SCRP333</strain>
    </source>
</reference>
<dbReference type="AlphaFoldDB" id="A0A6A4CZ49"/>
<gene>
    <name evidence="2" type="ORF">PR003_g23764</name>
</gene>
<keyword evidence="3" id="KW-1185">Reference proteome</keyword>
<protein>
    <recommendedName>
        <fullName evidence="4">Retrotransposon gag domain-containing protein</fullName>
    </recommendedName>
</protein>
<comment type="caution">
    <text evidence="2">The sequence shown here is derived from an EMBL/GenBank/DDBJ whole genome shotgun (WGS) entry which is preliminary data.</text>
</comment>
<evidence type="ECO:0000256" key="1">
    <source>
        <dbReference type="SAM" id="MobiDB-lite"/>
    </source>
</evidence>
<name>A0A6A4CZ49_9STRA</name>
<sequence>MTISPEAPPFRPAEAAPAAALSTTQSTLPLPAMPSMNVPGMQPDMFQRALDALFRDWGDVALNHGGIERFWRIHDSYSHLSNVGLEVIQRTRRPEEKSRTWLNKLQSAAKQDGMSPAEVCLLMNDLITGPARQWYLQLSRDIRSSWNDLSSHFQYQYCRKGVSVARKYYHATKRSDETSLEYLHRLTVAGIRAKLRVKDGNATERQEHVEHFIDTLGSHEQALADQLIMLSIENAEALERILRVRQRSRDRQGKVVYNPSKFRGKTPAPTPAKAVNSLRAQGEQDHDEYAMVSQVEEEHREEPTRVSAMTPSNRGDEKSTQPHQRPPCSHCGLTLHKSEDCWTILTCSHCNGRHPSDRCLKLCKACGEMHEAGACRFEEFFNVMRQWYVPQRHAGMLPPDAENMLN</sequence>
<feature type="compositionally biased region" description="Pro residues" evidence="1">
    <location>
        <begin position="1"/>
        <end position="11"/>
    </location>
</feature>
<evidence type="ECO:0000313" key="2">
    <source>
        <dbReference type="EMBL" id="KAE9296406.1"/>
    </source>
</evidence>
<accession>A0A6A4CZ49</accession>
<dbReference type="EMBL" id="QXFT01002557">
    <property type="protein sequence ID" value="KAE9296406.1"/>
    <property type="molecule type" value="Genomic_DNA"/>
</dbReference>
<feature type="region of interest" description="Disordered" evidence="1">
    <location>
        <begin position="258"/>
        <end position="328"/>
    </location>
</feature>
<organism evidence="2 3">
    <name type="scientific">Phytophthora rubi</name>
    <dbReference type="NCBI Taxonomy" id="129364"/>
    <lineage>
        <taxon>Eukaryota</taxon>
        <taxon>Sar</taxon>
        <taxon>Stramenopiles</taxon>
        <taxon>Oomycota</taxon>
        <taxon>Peronosporomycetes</taxon>
        <taxon>Peronosporales</taxon>
        <taxon>Peronosporaceae</taxon>
        <taxon>Phytophthora</taxon>
    </lineage>
</organism>
<evidence type="ECO:0000313" key="3">
    <source>
        <dbReference type="Proteomes" id="UP000434957"/>
    </source>
</evidence>
<feature type="compositionally biased region" description="Low complexity" evidence="1">
    <location>
        <begin position="12"/>
        <end position="22"/>
    </location>
</feature>
<evidence type="ECO:0008006" key="4">
    <source>
        <dbReference type="Google" id="ProtNLM"/>
    </source>
</evidence>
<dbReference type="Proteomes" id="UP000434957">
    <property type="component" value="Unassembled WGS sequence"/>
</dbReference>
<feature type="region of interest" description="Disordered" evidence="1">
    <location>
        <begin position="1"/>
        <end position="22"/>
    </location>
</feature>